<proteinExistence type="predicted"/>
<name>A0A563VN86_9CYAN</name>
<sequence>MKSPLKFKLHSLINRKKNPWWVEIRTAMPCCTYFFGPFNNIKEAKQKQSGYIDDLIEEKALGITVEIKQCQPNFLTVFEEPY</sequence>
<organism evidence="1 2">
    <name type="scientific">Hyella patelloides LEGE 07179</name>
    <dbReference type="NCBI Taxonomy" id="945734"/>
    <lineage>
        <taxon>Bacteria</taxon>
        <taxon>Bacillati</taxon>
        <taxon>Cyanobacteriota</taxon>
        <taxon>Cyanophyceae</taxon>
        <taxon>Pleurocapsales</taxon>
        <taxon>Hyellaceae</taxon>
        <taxon>Hyella</taxon>
    </lineage>
</organism>
<accession>A0A563VN86</accession>
<dbReference type="Proteomes" id="UP000320055">
    <property type="component" value="Unassembled WGS sequence"/>
</dbReference>
<dbReference type="Pfam" id="PF08846">
    <property type="entry name" value="DUF1816"/>
    <property type="match status" value="1"/>
</dbReference>
<gene>
    <name evidence="1" type="ORF">H1P_170005</name>
</gene>
<evidence type="ECO:0000313" key="2">
    <source>
        <dbReference type="Proteomes" id="UP000320055"/>
    </source>
</evidence>
<dbReference type="OrthoDB" id="560125at2"/>
<protein>
    <recommendedName>
        <fullName evidence="3">DUF1816 domain-containing protein</fullName>
    </recommendedName>
</protein>
<evidence type="ECO:0000313" key="1">
    <source>
        <dbReference type="EMBL" id="VEP12872.1"/>
    </source>
</evidence>
<dbReference type="InterPro" id="IPR014945">
    <property type="entry name" value="DUF1816"/>
</dbReference>
<evidence type="ECO:0008006" key="3">
    <source>
        <dbReference type="Google" id="ProtNLM"/>
    </source>
</evidence>
<dbReference type="AlphaFoldDB" id="A0A563VN86"/>
<reference evidence="1 2" key="1">
    <citation type="submission" date="2019-01" db="EMBL/GenBank/DDBJ databases">
        <authorList>
            <person name="Brito A."/>
        </authorList>
    </citation>
    <scope>NUCLEOTIDE SEQUENCE [LARGE SCALE GENOMIC DNA]</scope>
    <source>
        <strain evidence="1">1</strain>
    </source>
</reference>
<dbReference type="EMBL" id="CAACVJ010000079">
    <property type="protein sequence ID" value="VEP12872.1"/>
    <property type="molecule type" value="Genomic_DNA"/>
</dbReference>
<dbReference type="RefSeq" id="WP_144864299.1">
    <property type="nucleotide sequence ID" value="NZ_LR213779.1"/>
</dbReference>
<keyword evidence="2" id="KW-1185">Reference proteome</keyword>